<gene>
    <name evidence="2" type="ORF">SAMN02745174_01439</name>
</gene>
<dbReference type="STRING" id="180163.SAMN02745174_01439"/>
<proteinExistence type="predicted"/>
<dbReference type="Gene3D" id="3.40.50.300">
    <property type="entry name" value="P-loop containing nucleotide triphosphate hydrolases"/>
    <property type="match status" value="1"/>
</dbReference>
<name>A0A1T4N6E8_9FUSO</name>
<dbReference type="SUPFAM" id="SSF52540">
    <property type="entry name" value="P-loop containing nucleoside triphosphate hydrolases"/>
    <property type="match status" value="1"/>
</dbReference>
<dbReference type="InterPro" id="IPR052934">
    <property type="entry name" value="Methyl-DNA_Rec/Restrict_Enz"/>
</dbReference>
<dbReference type="InterPro" id="IPR027417">
    <property type="entry name" value="P-loop_NTPase"/>
</dbReference>
<protein>
    <submittedName>
        <fullName evidence="2">AAA domain (Dynein-related subfamily)</fullName>
    </submittedName>
</protein>
<evidence type="ECO:0000313" key="2">
    <source>
        <dbReference type="EMBL" id="SJZ74890.1"/>
    </source>
</evidence>
<feature type="domain" description="AAA+ ATPase" evidence="1">
    <location>
        <begin position="174"/>
        <end position="353"/>
    </location>
</feature>
<dbReference type="GO" id="GO:0005524">
    <property type="term" value="F:ATP binding"/>
    <property type="evidence" value="ECO:0007669"/>
    <property type="project" value="InterPro"/>
</dbReference>
<dbReference type="AlphaFoldDB" id="A0A1T4N6E8"/>
<dbReference type="SMART" id="SM00382">
    <property type="entry name" value="AAA"/>
    <property type="match status" value="1"/>
</dbReference>
<dbReference type="OrthoDB" id="9781481at2"/>
<dbReference type="Proteomes" id="UP000191153">
    <property type="component" value="Unassembled WGS sequence"/>
</dbReference>
<dbReference type="Pfam" id="PF07728">
    <property type="entry name" value="AAA_5"/>
    <property type="match status" value="1"/>
</dbReference>
<evidence type="ECO:0000313" key="3">
    <source>
        <dbReference type="Proteomes" id="UP000191153"/>
    </source>
</evidence>
<evidence type="ECO:0000259" key="1">
    <source>
        <dbReference type="SMART" id="SM00382"/>
    </source>
</evidence>
<dbReference type="PANTHER" id="PTHR37291:SF1">
    <property type="entry name" value="TYPE IV METHYL-DIRECTED RESTRICTION ENZYME ECOKMCRB SUBUNIT"/>
    <property type="match status" value="1"/>
</dbReference>
<dbReference type="PANTHER" id="PTHR37291">
    <property type="entry name" value="5-METHYLCYTOSINE-SPECIFIC RESTRICTION ENZYME B"/>
    <property type="match status" value="1"/>
</dbReference>
<keyword evidence="3" id="KW-1185">Reference proteome</keyword>
<reference evidence="2 3" key="1">
    <citation type="submission" date="2017-02" db="EMBL/GenBank/DDBJ databases">
        <authorList>
            <person name="Peterson S.W."/>
        </authorList>
    </citation>
    <scope>NUCLEOTIDE SEQUENCE [LARGE SCALE GENOMIC DNA]</scope>
    <source>
        <strain evidence="2 3">ATCC 700028</strain>
    </source>
</reference>
<dbReference type="InterPro" id="IPR003593">
    <property type="entry name" value="AAA+_ATPase"/>
</dbReference>
<dbReference type="GO" id="GO:0016887">
    <property type="term" value="F:ATP hydrolysis activity"/>
    <property type="evidence" value="ECO:0007669"/>
    <property type="project" value="InterPro"/>
</dbReference>
<dbReference type="InterPro" id="IPR011704">
    <property type="entry name" value="ATPase_dyneun-rel_AAA"/>
</dbReference>
<dbReference type="EMBL" id="FUWX01000010">
    <property type="protein sequence ID" value="SJZ74890.1"/>
    <property type="molecule type" value="Genomic_DNA"/>
</dbReference>
<dbReference type="RefSeq" id="WP_143311325.1">
    <property type="nucleotide sequence ID" value="NZ_FUWX01000010.1"/>
</dbReference>
<accession>A0A1T4N6E8</accession>
<organism evidence="2 3">
    <name type="scientific">Cetobacterium ceti</name>
    <dbReference type="NCBI Taxonomy" id="180163"/>
    <lineage>
        <taxon>Bacteria</taxon>
        <taxon>Fusobacteriati</taxon>
        <taxon>Fusobacteriota</taxon>
        <taxon>Fusobacteriia</taxon>
        <taxon>Fusobacteriales</taxon>
        <taxon>Fusobacteriaceae</taxon>
        <taxon>Cetobacterium</taxon>
    </lineage>
</organism>
<sequence length="480" mass="56466">MKTKFVYFFNSLVEYDLFEKNNFFLLPRHYKENINDIVYIGKNNILNYKGIVEKIIKGPILMYSFLPENLSLKKNIKDFIISIPFLFIEDIFSLENIFSISLTENDKKELEKLLTLKNHILKNNIKINSNFFTNKTLKEFSDLLVNISLSKNKEFILINNLTPLIYKPSKTKYPYKNIIFYGPPGTGKTLKASQLALDILNSDEKEKNTLTFYMENNQIEFCIFHPSFSYEDFIEGLKSDGKGNFVLNDGVLKRLVNRAYEKLEQNFVLVLDEINRGDVSKIFGEIITLIEEDKRTYEANSLEVILPYSKEKFSIPSNLYIIGTMNSSDKSIGTLDLALRRRFLFEEISPNYNLLPTIEEIDLNKLLLIMNQRIEYLYDKNHLLGHSYFLNINTLEGLKNIFYNQIIPLLEEYFYEDLEKVGLILGGIGENPKEDFFIYKENINLSKLFKKNIELFQYENKKIFRINKNFNKKMVLNIYE</sequence>